<evidence type="ECO:0000256" key="4">
    <source>
        <dbReference type="ARBA" id="ARBA00022723"/>
    </source>
</evidence>
<feature type="binding site" description="axial binding residue" evidence="9">
    <location>
        <position position="70"/>
    </location>
    <ligand>
        <name>heme c</name>
        <dbReference type="ChEBI" id="CHEBI:61717"/>
        <label>1</label>
    </ligand>
    <ligandPart>
        <name>Fe</name>
        <dbReference type="ChEBI" id="CHEBI:18248"/>
    </ligandPart>
</feature>
<evidence type="ECO:0000313" key="12">
    <source>
        <dbReference type="EMBL" id="RAO77655.1"/>
    </source>
</evidence>
<evidence type="ECO:0000313" key="13">
    <source>
        <dbReference type="Proteomes" id="UP000248926"/>
    </source>
</evidence>
<feature type="binding site" description="covalent" evidence="8">
    <location>
        <position position="161"/>
    </location>
    <ligand>
        <name>heme c</name>
        <dbReference type="ChEBI" id="CHEBI:61717"/>
        <label>2</label>
    </ligand>
</feature>
<comment type="PTM">
    <text evidence="8">Binds 2 heme c groups covalently per subunit.</text>
</comment>
<dbReference type="RefSeq" id="WP_111981886.1">
    <property type="nucleotide sequence ID" value="NZ_NFZS01000001.1"/>
</dbReference>
<feature type="domain" description="Cytochrome c" evidence="11">
    <location>
        <begin position="54"/>
        <end position="132"/>
    </location>
</feature>
<dbReference type="Pfam" id="PF13442">
    <property type="entry name" value="Cytochrome_CBB3"/>
    <property type="match status" value="2"/>
</dbReference>
<keyword evidence="3 8" id="KW-0349">Heme</keyword>
<proteinExistence type="predicted"/>
<feature type="binding site" description="covalent" evidence="8">
    <location>
        <position position="66"/>
    </location>
    <ligand>
        <name>heme c</name>
        <dbReference type="ChEBI" id="CHEBI:61717"/>
        <label>1</label>
    </ligand>
</feature>
<feature type="binding site" description="axial binding residue" evidence="9">
    <location>
        <position position="219"/>
    </location>
    <ligand>
        <name>heme c</name>
        <dbReference type="ChEBI" id="CHEBI:61717"/>
        <label>2</label>
    </ligand>
    <ligandPart>
        <name>Fe</name>
        <dbReference type="ChEBI" id="CHEBI:18248"/>
    </ligandPart>
</feature>
<feature type="binding site" description="axial binding residue" evidence="9">
    <location>
        <position position="165"/>
    </location>
    <ligand>
        <name>heme c</name>
        <dbReference type="ChEBI" id="CHEBI:61717"/>
        <label>2</label>
    </ligand>
    <ligandPart>
        <name>Fe</name>
        <dbReference type="ChEBI" id="CHEBI:18248"/>
    </ligandPart>
</feature>
<evidence type="ECO:0000256" key="6">
    <source>
        <dbReference type="ARBA" id="ARBA00022982"/>
    </source>
</evidence>
<dbReference type="Gene3D" id="1.10.760.10">
    <property type="entry name" value="Cytochrome c-like domain"/>
    <property type="match status" value="2"/>
</dbReference>
<evidence type="ECO:0000256" key="10">
    <source>
        <dbReference type="SAM" id="SignalP"/>
    </source>
</evidence>
<evidence type="ECO:0000256" key="8">
    <source>
        <dbReference type="PIRSR" id="PIRSR000005-1"/>
    </source>
</evidence>
<keyword evidence="2" id="KW-0813">Transport</keyword>
<feature type="binding site" description="covalent" evidence="8">
    <location>
        <position position="69"/>
    </location>
    <ligand>
        <name>heme c</name>
        <dbReference type="ChEBI" id="CHEBI:61717"/>
        <label>1</label>
    </ligand>
</feature>
<feature type="domain" description="Cytochrome c" evidence="11">
    <location>
        <begin position="140"/>
        <end position="241"/>
    </location>
</feature>
<evidence type="ECO:0000256" key="9">
    <source>
        <dbReference type="PIRSR" id="PIRSR000005-2"/>
    </source>
</evidence>
<dbReference type="PROSITE" id="PS51007">
    <property type="entry name" value="CYTC"/>
    <property type="match status" value="2"/>
</dbReference>
<keyword evidence="5" id="KW-0574">Periplasm</keyword>
<evidence type="ECO:0000256" key="5">
    <source>
        <dbReference type="ARBA" id="ARBA00022764"/>
    </source>
</evidence>
<dbReference type="AlphaFoldDB" id="A0A328PB99"/>
<sequence>MRTLRILGLTALATISVAWTQGLHAASDAPAAAASTASRPAPFVDVRRQSPIEGNAREGEGKATVCAACHGPKGMAVAPNFPNLAGQSATYLYLQLKLFKGRQRSDAIMSAQAANLSDADMRNLASYYASLPPRPPGTADTQSVGAQLYLGGDPARGIPPCQACHGSEAMGPRVEVNDKPQPPWAAFPRLRGQSAVYVIKALNDFRAGARSGSSNARIMQGIGATLSDDDIQHVSAYLSSR</sequence>
<dbReference type="EMBL" id="NFZS01000001">
    <property type="protein sequence ID" value="RAO77655.1"/>
    <property type="molecule type" value="Genomic_DNA"/>
</dbReference>
<dbReference type="InterPro" id="IPR050597">
    <property type="entry name" value="Cytochrome_c_Oxidase_Subunit"/>
</dbReference>
<name>A0A328PB99_9GAMM</name>
<dbReference type="GO" id="GO:0005506">
    <property type="term" value="F:iron ion binding"/>
    <property type="evidence" value="ECO:0007669"/>
    <property type="project" value="InterPro"/>
</dbReference>
<evidence type="ECO:0000256" key="7">
    <source>
        <dbReference type="ARBA" id="ARBA00023004"/>
    </source>
</evidence>
<feature type="signal peptide" evidence="10">
    <location>
        <begin position="1"/>
        <end position="25"/>
    </location>
</feature>
<keyword evidence="13" id="KW-1185">Reference proteome</keyword>
<dbReference type="Proteomes" id="UP000248926">
    <property type="component" value="Unassembled WGS sequence"/>
</dbReference>
<feature type="chain" id="PRO_5016416956" evidence="10">
    <location>
        <begin position="26"/>
        <end position="241"/>
    </location>
</feature>
<comment type="subcellular location">
    <subcellularLocation>
        <location evidence="1">Periplasm</location>
    </subcellularLocation>
</comment>
<organism evidence="12 13">
    <name type="scientific">Dyella jiangningensis</name>
    <dbReference type="NCBI Taxonomy" id="1379159"/>
    <lineage>
        <taxon>Bacteria</taxon>
        <taxon>Pseudomonadati</taxon>
        <taxon>Pseudomonadota</taxon>
        <taxon>Gammaproteobacteria</taxon>
        <taxon>Lysobacterales</taxon>
        <taxon>Rhodanobacteraceae</taxon>
        <taxon>Dyella</taxon>
    </lineage>
</organism>
<dbReference type="InterPro" id="IPR036909">
    <property type="entry name" value="Cyt_c-like_dom_sf"/>
</dbReference>
<dbReference type="PANTHER" id="PTHR33751">
    <property type="entry name" value="CBB3-TYPE CYTOCHROME C OXIDASE SUBUNIT FIXP"/>
    <property type="match status" value="1"/>
</dbReference>
<dbReference type="OrthoDB" id="9773456at2"/>
<dbReference type="SUPFAM" id="SSF46626">
    <property type="entry name" value="Cytochrome c"/>
    <property type="match status" value="2"/>
</dbReference>
<accession>A0A328PB99</accession>
<dbReference type="GO" id="GO:0020037">
    <property type="term" value="F:heme binding"/>
    <property type="evidence" value="ECO:0007669"/>
    <property type="project" value="InterPro"/>
</dbReference>
<dbReference type="GO" id="GO:0009055">
    <property type="term" value="F:electron transfer activity"/>
    <property type="evidence" value="ECO:0007669"/>
    <property type="project" value="InterPro"/>
</dbReference>
<reference evidence="12 13" key="1">
    <citation type="journal article" date="2018" name="Genet. Mol. Biol.">
        <title>The genome sequence of Dyella jiangningensis FCAV SCS01 from a lignocellulose-decomposing microbial consortium metagenome reveals potential for biotechnological applications.</title>
        <authorList>
            <person name="Desiderato J.G."/>
            <person name="Alvarenga D.O."/>
            <person name="Constancio M.T.L."/>
            <person name="Alves L.M.C."/>
            <person name="Varani A.M."/>
        </authorList>
    </citation>
    <scope>NUCLEOTIDE SEQUENCE [LARGE SCALE GENOMIC DNA]</scope>
    <source>
        <strain evidence="12 13">FCAV SCS01</strain>
    </source>
</reference>
<dbReference type="PIRSF" id="PIRSF000005">
    <property type="entry name" value="Cytochrome_c4"/>
    <property type="match status" value="1"/>
</dbReference>
<keyword evidence="6" id="KW-0249">Electron transport</keyword>
<feature type="binding site" description="covalent" evidence="8">
    <location>
        <position position="164"/>
    </location>
    <ligand>
        <name>heme c</name>
        <dbReference type="ChEBI" id="CHEBI:61717"/>
        <label>2</label>
    </ligand>
</feature>
<dbReference type="PANTHER" id="PTHR33751:SF9">
    <property type="entry name" value="CYTOCHROME C4"/>
    <property type="match status" value="1"/>
</dbReference>
<evidence type="ECO:0000256" key="3">
    <source>
        <dbReference type="ARBA" id="ARBA00022617"/>
    </source>
</evidence>
<keyword evidence="7 9" id="KW-0408">Iron</keyword>
<keyword evidence="4 9" id="KW-0479">Metal-binding</keyword>
<feature type="binding site" description="axial binding residue" evidence="9">
    <location>
        <position position="109"/>
    </location>
    <ligand>
        <name>heme c</name>
        <dbReference type="ChEBI" id="CHEBI:61717"/>
        <label>1</label>
    </ligand>
    <ligandPart>
        <name>Fe</name>
        <dbReference type="ChEBI" id="CHEBI:18248"/>
    </ligandPart>
</feature>
<evidence type="ECO:0000256" key="1">
    <source>
        <dbReference type="ARBA" id="ARBA00004418"/>
    </source>
</evidence>
<dbReference type="GO" id="GO:0042597">
    <property type="term" value="C:periplasmic space"/>
    <property type="evidence" value="ECO:0007669"/>
    <property type="project" value="UniProtKB-SubCell"/>
</dbReference>
<dbReference type="InterPro" id="IPR024167">
    <property type="entry name" value="Cytochrome_c4-like"/>
</dbReference>
<comment type="caution">
    <text evidence="12">The sequence shown here is derived from an EMBL/GenBank/DDBJ whole genome shotgun (WGS) entry which is preliminary data.</text>
</comment>
<protein>
    <submittedName>
        <fullName evidence="12">Cytochrome C</fullName>
    </submittedName>
</protein>
<keyword evidence="10" id="KW-0732">Signal</keyword>
<evidence type="ECO:0000259" key="11">
    <source>
        <dbReference type="PROSITE" id="PS51007"/>
    </source>
</evidence>
<evidence type="ECO:0000256" key="2">
    <source>
        <dbReference type="ARBA" id="ARBA00022448"/>
    </source>
</evidence>
<dbReference type="InterPro" id="IPR009056">
    <property type="entry name" value="Cyt_c-like_dom"/>
</dbReference>
<gene>
    <name evidence="12" type="ORF">CA260_07265</name>
</gene>